<dbReference type="Proteomes" id="UP000238356">
    <property type="component" value="Unassembled WGS sequence"/>
</dbReference>
<dbReference type="SUPFAM" id="SSF48264">
    <property type="entry name" value="Cytochrome P450"/>
    <property type="match status" value="1"/>
</dbReference>
<dbReference type="Gene3D" id="1.10.630.10">
    <property type="entry name" value="Cytochrome P450"/>
    <property type="match status" value="1"/>
</dbReference>
<dbReference type="InterPro" id="IPR002397">
    <property type="entry name" value="Cyt_P450_B"/>
</dbReference>
<comment type="cofactor">
    <cofactor evidence="1">
        <name>heme</name>
        <dbReference type="ChEBI" id="CHEBI:30413"/>
    </cofactor>
</comment>
<dbReference type="GO" id="GO:0006707">
    <property type="term" value="P:cholesterol catabolic process"/>
    <property type="evidence" value="ECO:0007669"/>
    <property type="project" value="TreeGrafter"/>
</dbReference>
<dbReference type="AlphaFoldDB" id="A0A2S6AAC7"/>
<evidence type="ECO:0000313" key="9">
    <source>
        <dbReference type="EMBL" id="PPJ30423.1"/>
    </source>
</evidence>
<accession>A0A2S6AAC7</accession>
<keyword evidence="3 8" id="KW-0349">Heme</keyword>
<evidence type="ECO:0000256" key="3">
    <source>
        <dbReference type="ARBA" id="ARBA00022617"/>
    </source>
</evidence>
<dbReference type="InterPro" id="IPR017972">
    <property type="entry name" value="Cyt_P450_CS"/>
</dbReference>
<evidence type="ECO:0000256" key="7">
    <source>
        <dbReference type="ARBA" id="ARBA00023033"/>
    </source>
</evidence>
<gene>
    <name evidence="9" type="ORF">C5F51_07925</name>
</gene>
<keyword evidence="7 8" id="KW-0503">Monooxygenase</keyword>
<evidence type="ECO:0000256" key="8">
    <source>
        <dbReference type="RuleBase" id="RU000461"/>
    </source>
</evidence>
<protein>
    <submittedName>
        <fullName evidence="9">Cytochrome P450</fullName>
    </submittedName>
</protein>
<keyword evidence="5 8" id="KW-0560">Oxidoreductase</keyword>
<evidence type="ECO:0000256" key="5">
    <source>
        <dbReference type="ARBA" id="ARBA00023002"/>
    </source>
</evidence>
<dbReference type="PROSITE" id="PS00086">
    <property type="entry name" value="CYTOCHROME_P450"/>
    <property type="match status" value="1"/>
</dbReference>
<dbReference type="PANTHER" id="PTHR46696">
    <property type="entry name" value="P450, PUTATIVE (EUROFUNG)-RELATED"/>
    <property type="match status" value="1"/>
</dbReference>
<dbReference type="EMBL" id="PSZD01000004">
    <property type="protein sequence ID" value="PPJ30423.1"/>
    <property type="molecule type" value="Genomic_DNA"/>
</dbReference>
<evidence type="ECO:0000256" key="1">
    <source>
        <dbReference type="ARBA" id="ARBA00001971"/>
    </source>
</evidence>
<dbReference type="GO" id="GO:0020037">
    <property type="term" value="F:heme binding"/>
    <property type="evidence" value="ECO:0007669"/>
    <property type="project" value="InterPro"/>
</dbReference>
<keyword evidence="10" id="KW-1185">Reference proteome</keyword>
<dbReference type="GO" id="GO:0008395">
    <property type="term" value="F:steroid hydroxylase activity"/>
    <property type="evidence" value="ECO:0007669"/>
    <property type="project" value="TreeGrafter"/>
</dbReference>
<dbReference type="InterPro" id="IPR036396">
    <property type="entry name" value="Cyt_P450_sf"/>
</dbReference>
<dbReference type="RefSeq" id="WP_064910848.1">
    <property type="nucleotide sequence ID" value="NZ_PSZD01000004.1"/>
</dbReference>
<keyword evidence="6 8" id="KW-0408">Iron</keyword>
<reference evidence="9 10" key="1">
    <citation type="submission" date="2018-02" db="EMBL/GenBank/DDBJ databases">
        <title>8 Nocardia nova and 1 Nocardia cyriacigeorgica strain used for evolution to TMP-SMX.</title>
        <authorList>
            <person name="Mehta H."/>
            <person name="Weng J."/>
            <person name="Shamoo Y."/>
        </authorList>
    </citation>
    <scope>NUCLEOTIDE SEQUENCE [LARGE SCALE GENOMIC DNA]</scope>
    <source>
        <strain evidence="9 10">BAA2227</strain>
    </source>
</reference>
<evidence type="ECO:0000313" key="10">
    <source>
        <dbReference type="Proteomes" id="UP000238356"/>
    </source>
</evidence>
<evidence type="ECO:0000256" key="6">
    <source>
        <dbReference type="ARBA" id="ARBA00023004"/>
    </source>
</evidence>
<comment type="caution">
    <text evidence="9">The sequence shown here is derived from an EMBL/GenBank/DDBJ whole genome shotgun (WGS) entry which is preliminary data.</text>
</comment>
<dbReference type="PANTHER" id="PTHR46696:SF4">
    <property type="entry name" value="BIOTIN BIOSYNTHESIS CYTOCHROME P450"/>
    <property type="match status" value="1"/>
</dbReference>
<organism evidence="9 10">
    <name type="scientific">Nocardia nova</name>
    <dbReference type="NCBI Taxonomy" id="37330"/>
    <lineage>
        <taxon>Bacteria</taxon>
        <taxon>Bacillati</taxon>
        <taxon>Actinomycetota</taxon>
        <taxon>Actinomycetes</taxon>
        <taxon>Mycobacteriales</taxon>
        <taxon>Nocardiaceae</taxon>
        <taxon>Nocardia</taxon>
    </lineage>
</organism>
<dbReference type="PRINTS" id="PR00359">
    <property type="entry name" value="BP450"/>
</dbReference>
<comment type="similarity">
    <text evidence="2 8">Belongs to the cytochrome P450 family.</text>
</comment>
<evidence type="ECO:0000256" key="2">
    <source>
        <dbReference type="ARBA" id="ARBA00010617"/>
    </source>
</evidence>
<name>A0A2S6AAC7_9NOCA</name>
<dbReference type="GO" id="GO:0005506">
    <property type="term" value="F:iron ion binding"/>
    <property type="evidence" value="ECO:0007669"/>
    <property type="project" value="InterPro"/>
</dbReference>
<dbReference type="InterPro" id="IPR001128">
    <property type="entry name" value="Cyt_P450"/>
</dbReference>
<evidence type="ECO:0000256" key="4">
    <source>
        <dbReference type="ARBA" id="ARBA00022723"/>
    </source>
</evidence>
<dbReference type="Pfam" id="PF00067">
    <property type="entry name" value="p450"/>
    <property type="match status" value="1"/>
</dbReference>
<dbReference type="GO" id="GO:0036199">
    <property type="term" value="F:cholest-4-en-3-one 26-monooxygenase activity"/>
    <property type="evidence" value="ECO:0007669"/>
    <property type="project" value="TreeGrafter"/>
</dbReference>
<proteinExistence type="inferred from homology"/>
<keyword evidence="4 8" id="KW-0479">Metal-binding</keyword>
<sequence length="412" mass="44569">MTITVPDGSELFLSARLDDPYPLYDRLRDEAPVYRVPGTGFHLVSSWDLVTEAAARTTEFSSHLTAVLLRHPGAAATAFDLDGGGRAVHVLATADDPSHAVHRKLVSSVLAGRIRELAPMADDLVDRLWSEHVRDGRIDWAAEMADRLPLALVAAVIGLPGDDVPQLLEWAYDSTEMLGAVVDAHRLPRLVQSAALLAGYLAEQLRRTRGAAEPDGPPRTVLDALARACRAGTLTEEVAVLILVQLVGAGGESTAGLIASAARILATRSDIQHRLRAEPHLIPAFLDEVLRLESPFRGHYRHVTIDTRLGEVSLPAGSHLLLLWGAANRDPAIFPEPAAVELHRPNIKSHTAFGRGLHFCVGSALAKLEARTAITTLLDRSTDIRLAAPPQWTPSILVRRHTTLPLLIRGAE</sequence>